<accession>A0ABQ6FNR9</accession>
<dbReference type="InterPro" id="IPR000683">
    <property type="entry name" value="Gfo/Idh/MocA-like_OxRdtase_N"/>
</dbReference>
<gene>
    <name evidence="2" type="ORF">KDH_09110</name>
</gene>
<dbReference type="PANTHER" id="PTHR43377:SF1">
    <property type="entry name" value="BILIVERDIN REDUCTASE A"/>
    <property type="match status" value="1"/>
</dbReference>
<dbReference type="InterPro" id="IPR051450">
    <property type="entry name" value="Gfo/Idh/MocA_Oxidoreductases"/>
</dbReference>
<dbReference type="InterPro" id="IPR036291">
    <property type="entry name" value="NAD(P)-bd_dom_sf"/>
</dbReference>
<comment type="caution">
    <text evidence="2">The sequence shown here is derived from an EMBL/GenBank/DDBJ whole genome shotgun (WGS) entry which is preliminary data.</text>
</comment>
<dbReference type="Pfam" id="PF01408">
    <property type="entry name" value="GFO_IDH_MocA"/>
    <property type="match status" value="1"/>
</dbReference>
<protein>
    <recommendedName>
        <fullName evidence="1">Gfo/Idh/MocA-like oxidoreductase N-terminal domain-containing protein</fullName>
    </recommendedName>
</protein>
<proteinExistence type="predicted"/>
<evidence type="ECO:0000313" key="3">
    <source>
        <dbReference type="Proteomes" id="UP001344906"/>
    </source>
</evidence>
<dbReference type="SUPFAM" id="SSF51735">
    <property type="entry name" value="NAD(P)-binding Rossmann-fold domains"/>
    <property type="match status" value="1"/>
</dbReference>
<organism evidence="2 3">
    <name type="scientific">Dictyobacter halimunensis</name>
    <dbReference type="NCBI Taxonomy" id="3026934"/>
    <lineage>
        <taxon>Bacteria</taxon>
        <taxon>Bacillati</taxon>
        <taxon>Chloroflexota</taxon>
        <taxon>Ktedonobacteria</taxon>
        <taxon>Ktedonobacterales</taxon>
        <taxon>Dictyobacteraceae</taxon>
        <taxon>Dictyobacter</taxon>
    </lineage>
</organism>
<name>A0ABQ6FNR9_9CHLR</name>
<dbReference type="EMBL" id="BSRI01000001">
    <property type="protein sequence ID" value="GLV54062.1"/>
    <property type="molecule type" value="Genomic_DNA"/>
</dbReference>
<keyword evidence="3" id="KW-1185">Reference proteome</keyword>
<sequence>MLRLCRGADASKDCDTAESALPGIIGAGLNAVGPTKYFADAPRSQVVTITDPDQQHARALSTEVWAASLTDYQDFLAGVDAAVISSPNSLHHEHAIACTRDGKYISSEKPMGLSQQGAQEIAIAVRRRGSNSQSAFQSALTPPSRLHNT</sequence>
<dbReference type="PANTHER" id="PTHR43377">
    <property type="entry name" value="BILIVERDIN REDUCTASE A"/>
    <property type="match status" value="1"/>
</dbReference>
<dbReference type="RefSeq" id="WP_338247777.1">
    <property type="nucleotide sequence ID" value="NZ_BSRI01000001.1"/>
</dbReference>
<dbReference type="Proteomes" id="UP001344906">
    <property type="component" value="Unassembled WGS sequence"/>
</dbReference>
<evidence type="ECO:0000259" key="1">
    <source>
        <dbReference type="Pfam" id="PF01408"/>
    </source>
</evidence>
<dbReference type="Gene3D" id="3.40.50.720">
    <property type="entry name" value="NAD(P)-binding Rossmann-like Domain"/>
    <property type="match status" value="1"/>
</dbReference>
<feature type="domain" description="Gfo/Idh/MocA-like oxidoreductase N-terminal" evidence="1">
    <location>
        <begin position="23"/>
        <end position="130"/>
    </location>
</feature>
<reference evidence="2 3" key="1">
    <citation type="submission" date="2023-02" db="EMBL/GenBank/DDBJ databases">
        <title>Dictyobacter halimunensis sp. nov., a new member of the class Ktedonobacteria from forest soil in a geothermal area.</title>
        <authorList>
            <person name="Rachmania M.K."/>
            <person name="Ningsih F."/>
            <person name="Sakai Y."/>
            <person name="Yabe S."/>
            <person name="Yokota A."/>
            <person name="Sjamsuridzal W."/>
        </authorList>
    </citation>
    <scope>NUCLEOTIDE SEQUENCE [LARGE SCALE GENOMIC DNA]</scope>
    <source>
        <strain evidence="2 3">S3.2.2.5</strain>
    </source>
</reference>
<evidence type="ECO:0000313" key="2">
    <source>
        <dbReference type="EMBL" id="GLV54062.1"/>
    </source>
</evidence>